<sequence length="89" mass="10705">MNLSFFCYLDLDIVSLLDLATVPRHPHLRLNYFVCWMQRYDSHTWNLSMIQLLLQALVIQPQLKITRLETSNPYLQFFVKFATIHYNEL</sequence>
<dbReference type="EMBL" id="CM046389">
    <property type="protein sequence ID" value="KAI8567846.1"/>
    <property type="molecule type" value="Genomic_DNA"/>
</dbReference>
<evidence type="ECO:0000313" key="2">
    <source>
        <dbReference type="Proteomes" id="UP001062846"/>
    </source>
</evidence>
<proteinExistence type="predicted"/>
<name>A0ACC0PRS1_RHOML</name>
<gene>
    <name evidence="1" type="ORF">RHMOL_Rhmol02G0153400</name>
</gene>
<keyword evidence="2" id="KW-1185">Reference proteome</keyword>
<comment type="caution">
    <text evidence="1">The sequence shown here is derived from an EMBL/GenBank/DDBJ whole genome shotgun (WGS) entry which is preliminary data.</text>
</comment>
<dbReference type="Proteomes" id="UP001062846">
    <property type="component" value="Chromosome 2"/>
</dbReference>
<reference evidence="1" key="1">
    <citation type="submission" date="2022-02" db="EMBL/GenBank/DDBJ databases">
        <title>Plant Genome Project.</title>
        <authorList>
            <person name="Zhang R.-G."/>
        </authorList>
    </citation>
    <scope>NUCLEOTIDE SEQUENCE</scope>
    <source>
        <strain evidence="1">AT1</strain>
    </source>
</reference>
<evidence type="ECO:0000313" key="1">
    <source>
        <dbReference type="EMBL" id="KAI8567846.1"/>
    </source>
</evidence>
<protein>
    <submittedName>
        <fullName evidence="1">Uncharacterized protein</fullName>
    </submittedName>
</protein>
<accession>A0ACC0PRS1</accession>
<organism evidence="1 2">
    <name type="scientific">Rhododendron molle</name>
    <name type="common">Chinese azalea</name>
    <name type="synonym">Azalea mollis</name>
    <dbReference type="NCBI Taxonomy" id="49168"/>
    <lineage>
        <taxon>Eukaryota</taxon>
        <taxon>Viridiplantae</taxon>
        <taxon>Streptophyta</taxon>
        <taxon>Embryophyta</taxon>
        <taxon>Tracheophyta</taxon>
        <taxon>Spermatophyta</taxon>
        <taxon>Magnoliopsida</taxon>
        <taxon>eudicotyledons</taxon>
        <taxon>Gunneridae</taxon>
        <taxon>Pentapetalae</taxon>
        <taxon>asterids</taxon>
        <taxon>Ericales</taxon>
        <taxon>Ericaceae</taxon>
        <taxon>Ericoideae</taxon>
        <taxon>Rhodoreae</taxon>
        <taxon>Rhododendron</taxon>
    </lineage>
</organism>